<evidence type="ECO:0000256" key="1">
    <source>
        <dbReference type="ARBA" id="ARBA00006987"/>
    </source>
</evidence>
<comment type="caution">
    <text evidence="2">The sequence shown here is derived from an EMBL/GenBank/DDBJ whole genome shotgun (WGS) entry which is preliminary data.</text>
</comment>
<dbReference type="PANTHER" id="PTHR42928">
    <property type="entry name" value="TRICARBOXYLATE-BINDING PROTEIN"/>
    <property type="match status" value="1"/>
</dbReference>
<dbReference type="Pfam" id="PF03401">
    <property type="entry name" value="TctC"/>
    <property type="match status" value="1"/>
</dbReference>
<dbReference type="CDD" id="cd07012">
    <property type="entry name" value="PBP2_Bug_TTT"/>
    <property type="match status" value="1"/>
</dbReference>
<keyword evidence="3" id="KW-1185">Reference proteome</keyword>
<dbReference type="EMBL" id="JACTUZ010000104">
    <property type="protein sequence ID" value="MBC9178892.1"/>
    <property type="molecule type" value="Genomic_DNA"/>
</dbReference>
<evidence type="ECO:0000313" key="3">
    <source>
        <dbReference type="Proteomes" id="UP000603940"/>
    </source>
</evidence>
<comment type="similarity">
    <text evidence="1">Belongs to the UPF0065 (bug) family.</text>
</comment>
<dbReference type="PIRSF" id="PIRSF017082">
    <property type="entry name" value="YflP"/>
    <property type="match status" value="1"/>
</dbReference>
<dbReference type="Proteomes" id="UP000603940">
    <property type="component" value="Unassembled WGS sequence"/>
</dbReference>
<dbReference type="PANTHER" id="PTHR42928:SF5">
    <property type="entry name" value="BLR1237 PROTEIN"/>
    <property type="match status" value="1"/>
</dbReference>
<sequence>MTGSGATGLEAQESRLGRRALLPLLAAPAFLSRRAWAQDAAWPSRTVTIIVPFAPGSSSDIVGRAMAGEMASSTGKPIVVENRPGATGELGARGVVRSAPDGYTLMHAPISTWAINVALRPNLGYDPVGQLTGIMQTVRTPNVLVVNPRQVPANDLPSFIAWLKGNRASYSSSGIGSSDHLTAEMFKQVTGTDVAHVPYSGGAPATTDLIGGTVQMSFQNLGSILPQIQDGRVKPILITSEARNALLPNVPAAGEAGLSDFVIYSWQAFGGPAGMPPSLVAKIHAAAAAALRSADVTRRMKEIGFEVVASRPEEFATFQREEIARWRRVVQAGNITPG</sequence>
<reference evidence="2 3" key="1">
    <citation type="journal article" date="2009" name="Int. J. Syst. Evol. Microbiol.">
        <title>Transfer of Teichococcus ludipueritiae and Muricoccus roseus to the genus Roseomonas, as Roseomonas ludipueritiae comb. nov. and Roseomonas rosea comb. nov., respectively, and emended description of the genus Roseomonas.</title>
        <authorList>
            <person name="Sanchez-Porro C."/>
            <person name="Gallego V."/>
            <person name="Busse H.J."/>
            <person name="Kampfer P."/>
            <person name="Ventosa A."/>
        </authorList>
    </citation>
    <scope>NUCLEOTIDE SEQUENCE [LARGE SCALE GENOMIC DNA]</scope>
    <source>
        <strain evidence="2 3">DSM 14915</strain>
    </source>
</reference>
<dbReference type="Gene3D" id="3.40.190.150">
    <property type="entry name" value="Bordetella uptake gene, domain 1"/>
    <property type="match status" value="1"/>
</dbReference>
<evidence type="ECO:0000313" key="2">
    <source>
        <dbReference type="EMBL" id="MBC9178892.1"/>
    </source>
</evidence>
<dbReference type="InterPro" id="IPR005064">
    <property type="entry name" value="BUG"/>
</dbReference>
<organism evidence="2 3">
    <name type="scientific">Pseudoroseomonas ludipueritiae</name>
    <dbReference type="NCBI Taxonomy" id="198093"/>
    <lineage>
        <taxon>Bacteria</taxon>
        <taxon>Pseudomonadati</taxon>
        <taxon>Pseudomonadota</taxon>
        <taxon>Alphaproteobacteria</taxon>
        <taxon>Acetobacterales</taxon>
        <taxon>Acetobacteraceae</taxon>
        <taxon>Pseudoroseomonas</taxon>
    </lineage>
</organism>
<gene>
    <name evidence="2" type="ORF">IBL25_18265</name>
</gene>
<accession>A0ABR7RBM3</accession>
<name>A0ABR7RBM3_9PROT</name>
<protein>
    <submittedName>
        <fullName evidence="2">Tripartite tricarboxylate transporter substrate binding protein</fullName>
    </submittedName>
</protein>
<dbReference type="Gene3D" id="3.40.190.10">
    <property type="entry name" value="Periplasmic binding protein-like II"/>
    <property type="match status" value="1"/>
</dbReference>
<dbReference type="InterPro" id="IPR042100">
    <property type="entry name" value="Bug_dom1"/>
</dbReference>
<proteinExistence type="inferred from homology"/>